<protein>
    <submittedName>
        <fullName evidence="2">IS630 family transposase</fullName>
    </submittedName>
</protein>
<evidence type="ECO:0000313" key="3">
    <source>
        <dbReference type="Proteomes" id="UP001571476"/>
    </source>
</evidence>
<dbReference type="Pfam" id="PF13358">
    <property type="entry name" value="DDE_3"/>
    <property type="match status" value="1"/>
</dbReference>
<evidence type="ECO:0000313" key="2">
    <source>
        <dbReference type="EMBL" id="MFA3842680.1"/>
    </source>
</evidence>
<evidence type="ECO:0000259" key="1">
    <source>
        <dbReference type="Pfam" id="PF13358"/>
    </source>
</evidence>
<reference evidence="2 3" key="1">
    <citation type="submission" date="2024-08" db="EMBL/GenBank/DDBJ databases">
        <title>Genome sequence of Streptomyces aureus CACIA-1.46HGO.</title>
        <authorList>
            <person name="Evangelista-Martinez Z."/>
        </authorList>
    </citation>
    <scope>NUCLEOTIDE SEQUENCE [LARGE SCALE GENOMIC DNA]</scope>
    <source>
        <strain evidence="2 3">CACIA-1.46HGO</strain>
    </source>
</reference>
<dbReference type="Gene3D" id="3.30.420.10">
    <property type="entry name" value="Ribonuclease H-like superfamily/Ribonuclease H"/>
    <property type="match status" value="1"/>
</dbReference>
<name>A0ABV4SW52_9ACTN</name>
<keyword evidence="3" id="KW-1185">Reference proteome</keyword>
<accession>A0ABV4SW52</accession>
<gene>
    <name evidence="2" type="ORF">ACEG43_42075</name>
</gene>
<feature type="domain" description="Tc1-like transposase DDE" evidence="1">
    <location>
        <begin position="64"/>
        <end position="177"/>
    </location>
</feature>
<comment type="caution">
    <text evidence="2">The sequence shown here is derived from an EMBL/GenBank/DDBJ whole genome shotgun (WGS) entry which is preliminary data.</text>
</comment>
<dbReference type="InterPro" id="IPR038717">
    <property type="entry name" value="Tc1-like_DDE_dom"/>
</dbReference>
<dbReference type="EMBL" id="JBGOSP010000042">
    <property type="protein sequence ID" value="MFA3842680.1"/>
    <property type="molecule type" value="Genomic_DNA"/>
</dbReference>
<organism evidence="2 3">
    <name type="scientific">Streptomyces aureus</name>
    <dbReference type="NCBI Taxonomy" id="193461"/>
    <lineage>
        <taxon>Bacteria</taxon>
        <taxon>Bacillati</taxon>
        <taxon>Actinomycetota</taxon>
        <taxon>Actinomycetes</taxon>
        <taxon>Kitasatosporales</taxon>
        <taxon>Streptomycetaceae</taxon>
        <taxon>Streptomyces</taxon>
    </lineage>
</organism>
<dbReference type="RefSeq" id="WP_372566625.1">
    <property type="nucleotide sequence ID" value="NZ_JBGOSP010000042.1"/>
</dbReference>
<dbReference type="InterPro" id="IPR047655">
    <property type="entry name" value="Transpos_IS630-like"/>
</dbReference>
<dbReference type="NCBIfam" id="NF033545">
    <property type="entry name" value="transpos_IS630"/>
    <property type="match status" value="1"/>
</dbReference>
<sequence>MKPHRSGTFKISKDPAFAEKVADVVGLYLAPPGGAMVLSIDEKTQVQALDRTQPVLPVTFAATEKRTQDYVRHGTANLFAALNVTTGEFLGECRPNRNGATFLAFLKKAVKPYTGKEIHIVLDNLSTHTTPDVKAWLAKNPHVHFHFTPVGSSWLNQIEIRFGIITRQSVRRGTFASVNVLVK</sequence>
<proteinExistence type="predicted"/>
<dbReference type="Proteomes" id="UP001571476">
    <property type="component" value="Unassembled WGS sequence"/>
</dbReference>
<dbReference type="InterPro" id="IPR036397">
    <property type="entry name" value="RNaseH_sf"/>
</dbReference>